<dbReference type="PANTHER" id="PTHR22792:SF166">
    <property type="entry name" value="LUPUS LA PROTEIN HOMOLOG"/>
    <property type="match status" value="1"/>
</dbReference>
<proteinExistence type="predicted"/>
<dbReference type="GO" id="GO:1990904">
    <property type="term" value="C:ribonucleoprotein complex"/>
    <property type="evidence" value="ECO:0007669"/>
    <property type="project" value="InterPro"/>
</dbReference>
<dbReference type="AlphaFoldDB" id="A0AA40GBL7"/>
<dbReference type="InterPro" id="IPR002344">
    <property type="entry name" value="Lupus_La"/>
</dbReference>
<dbReference type="EMBL" id="JAHYIQ010000002">
    <property type="protein sequence ID" value="KAK1134621.1"/>
    <property type="molecule type" value="Genomic_DNA"/>
</dbReference>
<accession>A0AA40GBL7</accession>
<evidence type="ECO:0000313" key="7">
    <source>
        <dbReference type="Proteomes" id="UP001177670"/>
    </source>
</evidence>
<dbReference type="GO" id="GO:0003729">
    <property type="term" value="F:mRNA binding"/>
    <property type="evidence" value="ECO:0007669"/>
    <property type="project" value="TreeGrafter"/>
</dbReference>
<gene>
    <name evidence="6" type="ORF">K0M31_007403</name>
</gene>
<dbReference type="PRINTS" id="PR00302">
    <property type="entry name" value="LUPUSLA"/>
</dbReference>
<dbReference type="GO" id="GO:0005634">
    <property type="term" value="C:nucleus"/>
    <property type="evidence" value="ECO:0007669"/>
    <property type="project" value="UniProtKB-SubCell"/>
</dbReference>
<dbReference type="InterPro" id="IPR036388">
    <property type="entry name" value="WH-like_DNA-bd_sf"/>
</dbReference>
<protein>
    <recommendedName>
        <fullName evidence="5">HTH La-type RNA-binding domain-containing protein</fullName>
    </recommendedName>
</protein>
<dbReference type="Pfam" id="PF05383">
    <property type="entry name" value="La"/>
    <property type="match status" value="1"/>
</dbReference>
<evidence type="ECO:0000256" key="4">
    <source>
        <dbReference type="PROSITE-ProRule" id="PRU00332"/>
    </source>
</evidence>
<dbReference type="Proteomes" id="UP001177670">
    <property type="component" value="Unassembled WGS sequence"/>
</dbReference>
<dbReference type="InterPro" id="IPR036390">
    <property type="entry name" value="WH_DNA-bd_sf"/>
</dbReference>
<keyword evidence="3" id="KW-0539">Nucleus</keyword>
<keyword evidence="7" id="KW-1185">Reference proteome</keyword>
<name>A0AA40GBL7_9HYME</name>
<dbReference type="GO" id="GO:0045727">
    <property type="term" value="P:positive regulation of translation"/>
    <property type="evidence" value="ECO:0007669"/>
    <property type="project" value="TreeGrafter"/>
</dbReference>
<dbReference type="SMART" id="SM00715">
    <property type="entry name" value="LA"/>
    <property type="match status" value="1"/>
</dbReference>
<dbReference type="PANTHER" id="PTHR22792">
    <property type="entry name" value="LUPUS LA PROTEIN-RELATED"/>
    <property type="match status" value="1"/>
</dbReference>
<feature type="domain" description="HTH La-type RNA-binding" evidence="5">
    <location>
        <begin position="1"/>
        <end position="91"/>
    </location>
</feature>
<evidence type="ECO:0000313" key="6">
    <source>
        <dbReference type="EMBL" id="KAK1134621.1"/>
    </source>
</evidence>
<organism evidence="6 7">
    <name type="scientific">Melipona bicolor</name>
    <dbReference type="NCBI Taxonomy" id="60889"/>
    <lineage>
        <taxon>Eukaryota</taxon>
        <taxon>Metazoa</taxon>
        <taxon>Ecdysozoa</taxon>
        <taxon>Arthropoda</taxon>
        <taxon>Hexapoda</taxon>
        <taxon>Insecta</taxon>
        <taxon>Pterygota</taxon>
        <taxon>Neoptera</taxon>
        <taxon>Endopterygota</taxon>
        <taxon>Hymenoptera</taxon>
        <taxon>Apocrita</taxon>
        <taxon>Aculeata</taxon>
        <taxon>Apoidea</taxon>
        <taxon>Anthophila</taxon>
        <taxon>Apidae</taxon>
        <taxon>Melipona</taxon>
    </lineage>
</organism>
<evidence type="ECO:0000256" key="3">
    <source>
        <dbReference type="ARBA" id="ARBA00023242"/>
    </source>
</evidence>
<dbReference type="SUPFAM" id="SSF46785">
    <property type="entry name" value="Winged helix' DNA-binding domain"/>
    <property type="match status" value="1"/>
</dbReference>
<dbReference type="InterPro" id="IPR045180">
    <property type="entry name" value="La_dom_prot"/>
</dbReference>
<sequence>MEPSKELLGKIRKQIEFYFGDVNMRKDEFLIRYTKLDNGWIPMTTMLRFRMLASMSRNVNVILKALESSELVEISEDKKKIRRSPKHPLPVYNAEYRKAEEARTIHVKGFPSVDSTIDKLLTFFDAYKPFDSITVSG</sequence>
<dbReference type="GO" id="GO:0005829">
    <property type="term" value="C:cytosol"/>
    <property type="evidence" value="ECO:0007669"/>
    <property type="project" value="TreeGrafter"/>
</dbReference>
<evidence type="ECO:0000256" key="1">
    <source>
        <dbReference type="ARBA" id="ARBA00004123"/>
    </source>
</evidence>
<dbReference type="GO" id="GO:0010494">
    <property type="term" value="C:cytoplasmic stress granule"/>
    <property type="evidence" value="ECO:0007669"/>
    <property type="project" value="TreeGrafter"/>
</dbReference>
<evidence type="ECO:0000259" key="5">
    <source>
        <dbReference type="PROSITE" id="PS50961"/>
    </source>
</evidence>
<comment type="subcellular location">
    <subcellularLocation>
        <location evidence="1">Nucleus</location>
    </subcellularLocation>
</comment>
<dbReference type="Gene3D" id="1.10.10.10">
    <property type="entry name" value="Winged helix-like DNA-binding domain superfamily/Winged helix DNA-binding domain"/>
    <property type="match status" value="1"/>
</dbReference>
<dbReference type="GO" id="GO:0008033">
    <property type="term" value="P:tRNA processing"/>
    <property type="evidence" value="ECO:0007669"/>
    <property type="project" value="TreeGrafter"/>
</dbReference>
<evidence type="ECO:0000256" key="2">
    <source>
        <dbReference type="ARBA" id="ARBA00022884"/>
    </source>
</evidence>
<reference evidence="6" key="1">
    <citation type="submission" date="2021-10" db="EMBL/GenBank/DDBJ databases">
        <title>Melipona bicolor Genome sequencing and assembly.</title>
        <authorList>
            <person name="Araujo N.S."/>
            <person name="Arias M.C."/>
        </authorList>
    </citation>
    <scope>NUCLEOTIDE SEQUENCE</scope>
    <source>
        <strain evidence="6">USP_2M_L1-L4_2017</strain>
        <tissue evidence="6">Whole body</tissue>
    </source>
</reference>
<comment type="caution">
    <text evidence="6">The sequence shown here is derived from an EMBL/GenBank/DDBJ whole genome shotgun (WGS) entry which is preliminary data.</text>
</comment>
<dbReference type="PROSITE" id="PS50961">
    <property type="entry name" value="HTH_LA"/>
    <property type="match status" value="1"/>
</dbReference>
<dbReference type="InterPro" id="IPR006630">
    <property type="entry name" value="La_HTH"/>
</dbReference>
<keyword evidence="2 4" id="KW-0694">RNA-binding</keyword>